<protein>
    <recommendedName>
        <fullName evidence="6">V-type proton ATPase subunit C</fullName>
    </recommendedName>
</protein>
<keyword evidence="2 6" id="KW-0813">Transport</keyword>
<dbReference type="FunFam" id="3.30.70.100:FF:000002">
    <property type="entry name" value="V-type proton ATPase subunit C"/>
    <property type="match status" value="1"/>
</dbReference>
<evidence type="ECO:0000313" key="7">
    <source>
        <dbReference type="EMBL" id="GCC23911.1"/>
    </source>
</evidence>
<dbReference type="Pfam" id="PF03223">
    <property type="entry name" value="V-ATPase_C"/>
    <property type="match status" value="1"/>
</dbReference>
<proteinExistence type="inferred from homology"/>
<evidence type="ECO:0000256" key="2">
    <source>
        <dbReference type="ARBA" id="ARBA00022448"/>
    </source>
</evidence>
<comment type="subunit">
    <text evidence="6">V-ATPase is a heteromultimeric enzyme made up of two complexes: the ATP-hydrolytic V1 complex and the proton translocation V0 complex. The V1 complex consists of three catalytic AB heterodimers that form a heterohexamer, three peripheral stalks each consisting of EG heterodimers, one central rotor including subunits D and F, and the regulatory subunits C and H. The proton translocation complex V0 consists of the proton transport subunit a, a ring of proteolipid subunits c9c'', rotary subunit d, subunits e and f, and two accessory subunits.</text>
</comment>
<dbReference type="OMA" id="AMTYNNT"/>
<dbReference type="Gene3D" id="3.30.70.100">
    <property type="match status" value="1"/>
</dbReference>
<name>A0A401S0H0_CHIPU</name>
<dbReference type="GO" id="GO:0000221">
    <property type="term" value="C:vacuolar proton-transporting V-type ATPase, V1 domain"/>
    <property type="evidence" value="ECO:0007669"/>
    <property type="project" value="TreeGrafter"/>
</dbReference>
<dbReference type="GO" id="GO:0046961">
    <property type="term" value="F:proton-transporting ATPase activity, rotational mechanism"/>
    <property type="evidence" value="ECO:0007669"/>
    <property type="project" value="InterPro"/>
</dbReference>
<dbReference type="Proteomes" id="UP000287033">
    <property type="component" value="Unassembled WGS sequence"/>
</dbReference>
<dbReference type="Gene3D" id="1.20.1460.10">
    <property type="entry name" value="subunit c (vma5p) of the yeast v-atpase, domain 2"/>
    <property type="match status" value="1"/>
</dbReference>
<dbReference type="PANTHER" id="PTHR10137">
    <property type="entry name" value="V-TYPE PROTON ATPASE SUBUNIT C"/>
    <property type="match status" value="1"/>
</dbReference>
<dbReference type="Gene3D" id="3.30.70.1180">
    <property type="entry name" value="Vacuolar atp synthase subunit c, domain 1"/>
    <property type="match status" value="1"/>
</dbReference>
<dbReference type="AlphaFoldDB" id="A0A401S0H0"/>
<comment type="function">
    <text evidence="5 6">Subunit of the V1 complex of vacuolar(H+)-ATPase (V-ATPase), a multisubunit enzyme composed of a peripheral complex (V1) that hydrolyzes ATP and a membrane integral complex (V0) that translocates protons. V-ATPase is responsible for acidifying and maintaining the pH of intracellular compartments and in some cell types, is targeted to the plasma membrane, where it is responsible for acidifying the extracellular environment. Subunit C is necessary for the assembly of the catalytic sector of the enzyme and is likely to have a specific function in its catalytic activity.</text>
</comment>
<dbReference type="GO" id="GO:0005765">
    <property type="term" value="C:lysosomal membrane"/>
    <property type="evidence" value="ECO:0007669"/>
    <property type="project" value="TreeGrafter"/>
</dbReference>
<keyword evidence="3 6" id="KW-0375">Hydrogen ion transport</keyword>
<keyword evidence="4 6" id="KW-0406">Ion transport</keyword>
<dbReference type="InterPro" id="IPR036132">
    <property type="entry name" value="Vac_ATP_synth_c_sf"/>
</dbReference>
<dbReference type="STRING" id="137246.A0A401S0H0"/>
<dbReference type="FunFam" id="1.20.1460.10:FF:000004">
    <property type="entry name" value="V-type proton ATPase subunit C"/>
    <property type="match status" value="1"/>
</dbReference>
<evidence type="ECO:0000256" key="1">
    <source>
        <dbReference type="ARBA" id="ARBA00006138"/>
    </source>
</evidence>
<dbReference type="SUPFAM" id="SSF118203">
    <property type="entry name" value="Vacuolar ATP synthase subunit C"/>
    <property type="match status" value="1"/>
</dbReference>
<evidence type="ECO:0000256" key="6">
    <source>
        <dbReference type="RuleBase" id="RU364010"/>
    </source>
</evidence>
<comment type="similarity">
    <text evidence="1 6">Belongs to the V-ATPase C subunit family.</text>
</comment>
<dbReference type="PANTHER" id="PTHR10137:SF4">
    <property type="entry name" value="V-TYPE PROTON ATPASE SUBUNIT C 2"/>
    <property type="match status" value="1"/>
</dbReference>
<dbReference type="InterPro" id="IPR004907">
    <property type="entry name" value="ATPase_V1-cplx_csu"/>
</dbReference>
<reference evidence="7 8" key="1">
    <citation type="journal article" date="2018" name="Nat. Ecol. Evol.">
        <title>Shark genomes provide insights into elasmobranch evolution and the origin of vertebrates.</title>
        <authorList>
            <person name="Hara Y"/>
            <person name="Yamaguchi K"/>
            <person name="Onimaru K"/>
            <person name="Kadota M"/>
            <person name="Koyanagi M"/>
            <person name="Keeley SD"/>
            <person name="Tatsumi K"/>
            <person name="Tanaka K"/>
            <person name="Motone F"/>
            <person name="Kageyama Y"/>
            <person name="Nozu R"/>
            <person name="Adachi N"/>
            <person name="Nishimura O"/>
            <person name="Nakagawa R"/>
            <person name="Tanegashima C"/>
            <person name="Kiyatake I"/>
            <person name="Matsumoto R"/>
            <person name="Murakumo K"/>
            <person name="Nishida K"/>
            <person name="Terakita A"/>
            <person name="Kuratani S"/>
            <person name="Sato K"/>
            <person name="Hyodo S Kuraku.S."/>
        </authorList>
    </citation>
    <scope>NUCLEOTIDE SEQUENCE [LARGE SCALE GENOMIC DNA]</scope>
</reference>
<dbReference type="EMBL" id="BEZZ01000042">
    <property type="protein sequence ID" value="GCC23911.1"/>
    <property type="molecule type" value="Genomic_DNA"/>
</dbReference>
<accession>A0A401S0H0</accession>
<dbReference type="CDD" id="cd14785">
    <property type="entry name" value="V-ATPase_C"/>
    <property type="match status" value="1"/>
</dbReference>
<sequence>MSEYWLVSAPVDKSNQQIWERMNTVTEKASLSNNYKFPIPELKVGTLDSLVGLSDELGKLDTFVEGIVKKLAQYTADIMEDSKDKAQENLLANGVDLHRYVTHFQWDMAKYPIKQSLQNLTEVITKQISQIDTDLKSRAMTYNNTKGNLQNLERKAVGSLLTRTLADIVNKEDFVLDSEYLTTLLAFVPKSNYINWQKTYESLADMVVPRSTKMIIEDTEGALFTVTLFKKTVDEFKIRARENKFIVREFNYSEEELHAEKEEMTRLSADKKQQYGPLLRWLKVNFSEAYIAWIHIKALRVFVESVLRYGLPVNFQAMLLQPNKKTMKRLRDVLNALFKHLDEVAAASTIDVNMDIPGLNVSQQDYYAYVYFKIDIDLFNFK</sequence>
<comment type="caution">
    <text evidence="7">The sequence shown here is derived from an EMBL/GenBank/DDBJ whole genome shotgun (WGS) entry which is preliminary data.</text>
</comment>
<gene>
    <name evidence="7" type="ORF">chiPu_0002309</name>
</gene>
<evidence type="ECO:0000313" key="8">
    <source>
        <dbReference type="Proteomes" id="UP000287033"/>
    </source>
</evidence>
<evidence type="ECO:0000256" key="3">
    <source>
        <dbReference type="ARBA" id="ARBA00022781"/>
    </source>
</evidence>
<evidence type="ECO:0000256" key="5">
    <source>
        <dbReference type="ARBA" id="ARBA00046006"/>
    </source>
</evidence>
<organism evidence="7 8">
    <name type="scientific">Chiloscyllium punctatum</name>
    <name type="common">Brownbanded bambooshark</name>
    <name type="synonym">Hemiscyllium punctatum</name>
    <dbReference type="NCBI Taxonomy" id="137246"/>
    <lineage>
        <taxon>Eukaryota</taxon>
        <taxon>Metazoa</taxon>
        <taxon>Chordata</taxon>
        <taxon>Craniata</taxon>
        <taxon>Vertebrata</taxon>
        <taxon>Chondrichthyes</taxon>
        <taxon>Elasmobranchii</taxon>
        <taxon>Galeomorphii</taxon>
        <taxon>Galeoidea</taxon>
        <taxon>Orectolobiformes</taxon>
        <taxon>Hemiscylliidae</taxon>
        <taxon>Chiloscyllium</taxon>
    </lineage>
</organism>
<keyword evidence="8" id="KW-1185">Reference proteome</keyword>
<evidence type="ECO:0000256" key="4">
    <source>
        <dbReference type="ARBA" id="ARBA00023065"/>
    </source>
</evidence>
<dbReference type="OrthoDB" id="6605928at2759"/>